<reference evidence="3" key="1">
    <citation type="journal article" date="2019" name="Int. J. Syst. Evol. Microbiol.">
        <title>The Global Catalogue of Microorganisms (GCM) 10K type strain sequencing project: providing services to taxonomists for standard genome sequencing and annotation.</title>
        <authorList>
            <consortium name="The Broad Institute Genomics Platform"/>
            <consortium name="The Broad Institute Genome Sequencing Center for Infectious Disease"/>
            <person name="Wu L."/>
            <person name="Ma J."/>
        </authorList>
    </citation>
    <scope>NUCLEOTIDE SEQUENCE [LARGE SCALE GENOMIC DNA]</scope>
    <source>
        <strain evidence="3">JCM 9687</strain>
    </source>
</reference>
<feature type="chain" id="PRO_5047240357" description="VCBS repeat-containing protein" evidence="1">
    <location>
        <begin position="30"/>
        <end position="216"/>
    </location>
</feature>
<keyword evidence="3" id="KW-1185">Reference proteome</keyword>
<keyword evidence="1" id="KW-0732">Signal</keyword>
<dbReference type="Proteomes" id="UP001500483">
    <property type="component" value="Unassembled WGS sequence"/>
</dbReference>
<dbReference type="SUPFAM" id="SSF69318">
    <property type="entry name" value="Integrin alpha N-terminal domain"/>
    <property type="match status" value="1"/>
</dbReference>
<name>A0ABP6RX00_9PSEU</name>
<proteinExistence type="predicted"/>
<dbReference type="InterPro" id="IPR028994">
    <property type="entry name" value="Integrin_alpha_N"/>
</dbReference>
<evidence type="ECO:0000313" key="3">
    <source>
        <dbReference type="Proteomes" id="UP001500483"/>
    </source>
</evidence>
<evidence type="ECO:0000313" key="2">
    <source>
        <dbReference type="EMBL" id="GAA3362346.1"/>
    </source>
</evidence>
<protein>
    <recommendedName>
        <fullName evidence="4">VCBS repeat-containing protein</fullName>
    </recommendedName>
</protein>
<sequence>MVKSGVRAGVGIGALAVAAMALVPAGIAAADSSETSVVDLNGGGTPDTAQLSAIGNGAKQLLKFTVDGRTTEAVLTGDPSFGTQPMRVLDVNGDGRQELLVTESVGANTTWFSVWDLGADGAPRELKTQDGEPLKINEGGGIGARLGYECAPAGSDGRVLITLAASNESQTTEPSYDGSRVAYEVRDGVATPVDDYSFTGAGKDDDVLRVQPESCS</sequence>
<evidence type="ECO:0000256" key="1">
    <source>
        <dbReference type="SAM" id="SignalP"/>
    </source>
</evidence>
<feature type="signal peptide" evidence="1">
    <location>
        <begin position="1"/>
        <end position="29"/>
    </location>
</feature>
<organism evidence="2 3">
    <name type="scientific">Saccharopolyspora gregorii</name>
    <dbReference type="NCBI Taxonomy" id="33914"/>
    <lineage>
        <taxon>Bacteria</taxon>
        <taxon>Bacillati</taxon>
        <taxon>Actinomycetota</taxon>
        <taxon>Actinomycetes</taxon>
        <taxon>Pseudonocardiales</taxon>
        <taxon>Pseudonocardiaceae</taxon>
        <taxon>Saccharopolyspora</taxon>
    </lineage>
</organism>
<gene>
    <name evidence="2" type="ORF">GCM10020366_49910</name>
</gene>
<dbReference type="EMBL" id="BAAAYK010000038">
    <property type="protein sequence ID" value="GAA3362346.1"/>
    <property type="molecule type" value="Genomic_DNA"/>
</dbReference>
<accession>A0ABP6RX00</accession>
<comment type="caution">
    <text evidence="2">The sequence shown here is derived from an EMBL/GenBank/DDBJ whole genome shotgun (WGS) entry which is preliminary data.</text>
</comment>
<evidence type="ECO:0008006" key="4">
    <source>
        <dbReference type="Google" id="ProtNLM"/>
    </source>
</evidence>